<keyword evidence="4 12" id="KW-0349">Heme</keyword>
<dbReference type="Pfam" id="PF00067">
    <property type="entry name" value="p450"/>
    <property type="match status" value="1"/>
</dbReference>
<reference evidence="14" key="1">
    <citation type="journal article" date="2016" name="Nat. Genet.">
        <title>The genome sequences of Arachis duranensis and Arachis ipaensis, the diploid ancestors of cultivated peanut.</title>
        <authorList>
            <person name="Bertioli D.J."/>
            <person name="Cannon S.B."/>
            <person name="Froenicke L."/>
            <person name="Huang G."/>
            <person name="Farmer A.D."/>
            <person name="Cannon E.K."/>
            <person name="Liu X."/>
            <person name="Gao D."/>
            <person name="Clevenger J."/>
            <person name="Dash S."/>
            <person name="Ren L."/>
            <person name="Moretzsohn M.C."/>
            <person name="Shirasawa K."/>
            <person name="Huang W."/>
            <person name="Vidigal B."/>
            <person name="Abernathy B."/>
            <person name="Chu Y."/>
            <person name="Niederhuth C.E."/>
            <person name="Umale P."/>
            <person name="Araujo A.C."/>
            <person name="Kozik A."/>
            <person name="Kim K.D."/>
            <person name="Burow M.D."/>
            <person name="Varshney R.K."/>
            <person name="Wang X."/>
            <person name="Zhang X."/>
            <person name="Barkley N."/>
            <person name="Guimaraes P.M."/>
            <person name="Isobe S."/>
            <person name="Guo B."/>
            <person name="Liao B."/>
            <person name="Stalker H.T."/>
            <person name="Schmitz R.J."/>
            <person name="Scheffler B.E."/>
            <person name="Leal-Bertioli S.C."/>
            <person name="Xun X."/>
            <person name="Jackson S.A."/>
            <person name="Michelmore R."/>
            <person name="Ozias-Akins P."/>
        </authorList>
    </citation>
    <scope>NUCLEOTIDE SEQUENCE [LARGE SCALE GENOMIC DNA]</scope>
    <source>
        <strain evidence="14">cv. V14167</strain>
    </source>
</reference>
<name>A0A6P4C7L5_ARADU</name>
<dbReference type="PRINTS" id="PR00463">
    <property type="entry name" value="EP450I"/>
</dbReference>
<evidence type="ECO:0000313" key="15">
    <source>
        <dbReference type="RefSeq" id="XP_015946673.3"/>
    </source>
</evidence>
<dbReference type="RefSeq" id="XP_015946673.3">
    <property type="nucleotide sequence ID" value="XM_016091187.3"/>
</dbReference>
<gene>
    <name evidence="15" type="primary">LOC107471699</name>
</gene>
<keyword evidence="11" id="KW-0472">Membrane</keyword>
<proteinExistence type="inferred from homology"/>
<evidence type="ECO:0000256" key="4">
    <source>
        <dbReference type="ARBA" id="ARBA00022617"/>
    </source>
</evidence>
<evidence type="ECO:0000256" key="8">
    <source>
        <dbReference type="ARBA" id="ARBA00023002"/>
    </source>
</evidence>
<dbReference type="GO" id="GO:0016020">
    <property type="term" value="C:membrane"/>
    <property type="evidence" value="ECO:0007669"/>
    <property type="project" value="UniProtKB-SubCell"/>
</dbReference>
<evidence type="ECO:0000256" key="1">
    <source>
        <dbReference type="ARBA" id="ARBA00001971"/>
    </source>
</evidence>
<dbReference type="InterPro" id="IPR002401">
    <property type="entry name" value="Cyt_P450_E_grp-I"/>
</dbReference>
<dbReference type="Gene3D" id="1.10.630.10">
    <property type="entry name" value="Cytochrome P450"/>
    <property type="match status" value="1"/>
</dbReference>
<keyword evidence="14" id="KW-1185">Reference proteome</keyword>
<dbReference type="GO" id="GO:0020037">
    <property type="term" value="F:heme binding"/>
    <property type="evidence" value="ECO:0007669"/>
    <property type="project" value="InterPro"/>
</dbReference>
<dbReference type="CDD" id="cd11072">
    <property type="entry name" value="CYP71-like"/>
    <property type="match status" value="1"/>
</dbReference>
<comment type="similarity">
    <text evidence="3 13">Belongs to the cytochrome P450 family.</text>
</comment>
<evidence type="ECO:0000256" key="12">
    <source>
        <dbReference type="PIRSR" id="PIRSR602401-1"/>
    </source>
</evidence>
<keyword evidence="10 13" id="KW-0503">Monooxygenase</keyword>
<accession>A0A6P4C7L5</accession>
<comment type="subcellular location">
    <subcellularLocation>
        <location evidence="2">Membrane</location>
        <topology evidence="2">Single-pass membrane protein</topology>
    </subcellularLocation>
</comment>
<protein>
    <submittedName>
        <fullName evidence="15">Cytochrome P450 71D11</fullName>
    </submittedName>
</protein>
<keyword evidence="8 13" id="KW-0560">Oxidoreductase</keyword>
<dbReference type="PANTHER" id="PTHR47953">
    <property type="entry name" value="OS08G0105600 PROTEIN"/>
    <property type="match status" value="1"/>
</dbReference>
<dbReference type="GO" id="GO:0005506">
    <property type="term" value="F:iron ion binding"/>
    <property type="evidence" value="ECO:0007669"/>
    <property type="project" value="InterPro"/>
</dbReference>
<evidence type="ECO:0000256" key="3">
    <source>
        <dbReference type="ARBA" id="ARBA00010617"/>
    </source>
</evidence>
<sequence>MHLQLGEISAIVVSSPEYAKLVMKTHDVIFASRPKFLFSEIVTYNCTDIAFSPYGNYWKLLRKVSTLELFSPKRVNSFKSIREEEFNSLVKRIMIESKTQSMINLTEEVISTTYAIVSRAAFGSRCKDQEEFITVAKEVAMIGAGFDIGELFPSSKWIQLVSGLRPKLQRLRTKSDRILRNIINDHKDVEEVQGGDDHDSNEDLVDVLLKFVDDANGINQDICFTEDNIKAIILTIFTAGGETTATTIDWVMSEMMKNPRIMQKTQAEVRDIFNKSGRVDETCIHELKYLNSVVKETLRLHPPLPLLLPRECGKQECEINGYHIPYKSKVIVNVWAIGRDPNYWTEPEKFYPERFMENNSSIDYKGNNFEYLPFGGGRRICPASMFGIMNVELTLAFLLYHFDWKLPNEMKFDDVDMTEQVGITAKRKQDLNLIPIASCPLASL</sequence>
<dbReference type="FunFam" id="1.10.630.10:FF:000043">
    <property type="entry name" value="Cytochrome P450 99A2"/>
    <property type="match status" value="1"/>
</dbReference>
<evidence type="ECO:0000256" key="5">
    <source>
        <dbReference type="ARBA" id="ARBA00022692"/>
    </source>
</evidence>
<dbReference type="PROSITE" id="PS00086">
    <property type="entry name" value="CYTOCHROME_P450"/>
    <property type="match status" value="1"/>
</dbReference>
<dbReference type="AlphaFoldDB" id="A0A6P4C7L5"/>
<evidence type="ECO:0000256" key="13">
    <source>
        <dbReference type="RuleBase" id="RU000461"/>
    </source>
</evidence>
<keyword evidence="5" id="KW-0812">Transmembrane</keyword>
<evidence type="ECO:0000256" key="2">
    <source>
        <dbReference type="ARBA" id="ARBA00004167"/>
    </source>
</evidence>
<dbReference type="PRINTS" id="PR00385">
    <property type="entry name" value="P450"/>
</dbReference>
<keyword evidence="6 12" id="KW-0479">Metal-binding</keyword>
<comment type="cofactor">
    <cofactor evidence="1 12">
        <name>heme</name>
        <dbReference type="ChEBI" id="CHEBI:30413"/>
    </cofactor>
</comment>
<evidence type="ECO:0000256" key="6">
    <source>
        <dbReference type="ARBA" id="ARBA00022723"/>
    </source>
</evidence>
<evidence type="ECO:0000256" key="11">
    <source>
        <dbReference type="ARBA" id="ARBA00023136"/>
    </source>
</evidence>
<organism evidence="14 15">
    <name type="scientific">Arachis duranensis</name>
    <name type="common">Wild peanut</name>
    <dbReference type="NCBI Taxonomy" id="130453"/>
    <lineage>
        <taxon>Eukaryota</taxon>
        <taxon>Viridiplantae</taxon>
        <taxon>Streptophyta</taxon>
        <taxon>Embryophyta</taxon>
        <taxon>Tracheophyta</taxon>
        <taxon>Spermatophyta</taxon>
        <taxon>Magnoliopsida</taxon>
        <taxon>eudicotyledons</taxon>
        <taxon>Gunneridae</taxon>
        <taxon>Pentapetalae</taxon>
        <taxon>rosids</taxon>
        <taxon>fabids</taxon>
        <taxon>Fabales</taxon>
        <taxon>Fabaceae</taxon>
        <taxon>Papilionoideae</taxon>
        <taxon>50 kb inversion clade</taxon>
        <taxon>dalbergioids sensu lato</taxon>
        <taxon>Dalbergieae</taxon>
        <taxon>Pterocarpus clade</taxon>
        <taxon>Arachis</taxon>
    </lineage>
</organism>
<reference evidence="15" key="2">
    <citation type="submission" date="2025-08" db="UniProtKB">
        <authorList>
            <consortium name="RefSeq"/>
        </authorList>
    </citation>
    <scope>IDENTIFICATION</scope>
    <source>
        <tissue evidence="15">Whole plant</tissue>
    </source>
</reference>
<keyword evidence="9 12" id="KW-0408">Iron</keyword>
<dbReference type="KEGG" id="adu:107471699"/>
<dbReference type="GO" id="GO:0004497">
    <property type="term" value="F:monooxygenase activity"/>
    <property type="evidence" value="ECO:0007669"/>
    <property type="project" value="UniProtKB-KW"/>
</dbReference>
<dbReference type="SUPFAM" id="SSF48264">
    <property type="entry name" value="Cytochrome P450"/>
    <property type="match status" value="1"/>
</dbReference>
<dbReference type="PANTHER" id="PTHR47953:SF19">
    <property type="entry name" value="OS06G0641600 PROTEIN"/>
    <property type="match status" value="1"/>
</dbReference>
<feature type="binding site" description="axial binding residue" evidence="12">
    <location>
        <position position="381"/>
    </location>
    <ligand>
        <name>heme</name>
        <dbReference type="ChEBI" id="CHEBI:30413"/>
    </ligand>
    <ligandPart>
        <name>Fe</name>
        <dbReference type="ChEBI" id="CHEBI:18248"/>
    </ligandPart>
</feature>
<dbReference type="InterPro" id="IPR036396">
    <property type="entry name" value="Cyt_P450_sf"/>
</dbReference>
<evidence type="ECO:0000256" key="9">
    <source>
        <dbReference type="ARBA" id="ARBA00023004"/>
    </source>
</evidence>
<dbReference type="GO" id="GO:0016705">
    <property type="term" value="F:oxidoreductase activity, acting on paired donors, with incorporation or reduction of molecular oxygen"/>
    <property type="evidence" value="ECO:0007669"/>
    <property type="project" value="InterPro"/>
</dbReference>
<dbReference type="Proteomes" id="UP000515211">
    <property type="component" value="Chromosome 10"/>
</dbReference>
<evidence type="ECO:0000256" key="10">
    <source>
        <dbReference type="ARBA" id="ARBA00023033"/>
    </source>
</evidence>
<evidence type="ECO:0000313" key="14">
    <source>
        <dbReference type="Proteomes" id="UP000515211"/>
    </source>
</evidence>
<dbReference type="InterPro" id="IPR052306">
    <property type="entry name" value="CYP450_71D"/>
</dbReference>
<evidence type="ECO:0000256" key="7">
    <source>
        <dbReference type="ARBA" id="ARBA00022989"/>
    </source>
</evidence>
<dbReference type="GeneID" id="107471699"/>
<keyword evidence="7" id="KW-1133">Transmembrane helix</keyword>
<dbReference type="InterPro" id="IPR001128">
    <property type="entry name" value="Cyt_P450"/>
</dbReference>
<dbReference type="InterPro" id="IPR017972">
    <property type="entry name" value="Cyt_P450_CS"/>
</dbReference>